<dbReference type="EMBL" id="MW018138">
    <property type="protein sequence ID" value="QPB44313.1"/>
    <property type="molecule type" value="Genomic_DNA"/>
</dbReference>
<sequence>MNTKLQQQLDILIAATIAESKGKNKLRNAIVHGPESKGKSLEQLHDSNAAFARAVADVDRNHWLFDDEEAQALLLFGHVLEACREAIYANASAYLAGVEGSQRQTDQLDALLAPLDLQLLLKRLDTVLREGAGIRASVDTLKKFNRLRNEVAFGLRDRWQMSPGPKQRELAKGILKAKKNDCESMDEVHGELCEVLAGDALRGRIIRVRTGRGYETRVVDLVRCFDGHQRPFFLAKSLVPAIQDLAWDAADNADIATALRLLEEARSILSQDAKQTRLLLEKAASLLRRAEMPIDTAVTIAIRHVNGLDDITNVGQALHQFNSVYLKQRPVRGGPCTIRVKADRLKVLLVRIPELLDIIAAMRCKHARVAETFADLWPRCEFLLRSIARPDLGGVEAQVETLNLSNETM</sequence>
<dbReference type="KEGG" id="vg:80543509"/>
<name>A0A7S7YEI3_9VIRU</name>
<evidence type="ECO:0000313" key="2">
    <source>
        <dbReference type="Proteomes" id="UP001162098"/>
    </source>
</evidence>
<organism evidence="1 2">
    <name type="scientific">Medusavirus stheno T3</name>
    <dbReference type="NCBI Taxonomy" id="3069717"/>
    <lineage>
        <taxon>Viruses</taxon>
        <taxon>Varidnaviria</taxon>
        <taxon>Bamfordvirae</taxon>
        <taxon>Nucleocytoviricota</taxon>
        <taxon>Megaviricetes</taxon>
        <taxon>Mamonoviridae</taxon>
        <taxon>Medusavirus</taxon>
        <taxon>Medusavirus sthenus</taxon>
    </lineage>
</organism>
<reference evidence="1 2" key="1">
    <citation type="submission" date="2020-09" db="EMBL/GenBank/DDBJ databases">
        <authorList>
            <person name="Zhang R."/>
            <person name="Garcia K."/>
            <person name="Ogata H."/>
        </authorList>
    </citation>
    <scope>NUCLEOTIDE SEQUENCE [LARGE SCALE GENOMIC DNA]</scope>
    <source>
        <strain evidence="2">stheno</strain>
    </source>
</reference>
<evidence type="ECO:0000313" key="1">
    <source>
        <dbReference type="EMBL" id="QPB44313.1"/>
    </source>
</evidence>
<accession>A0A7S7YEI3</accession>
<proteinExistence type="predicted"/>
<protein>
    <submittedName>
        <fullName evidence="1">Uncharacterized protein</fullName>
    </submittedName>
</protein>
<keyword evidence="2" id="KW-1185">Reference proteome</keyword>
<dbReference type="Proteomes" id="UP001162098">
    <property type="component" value="Segment"/>
</dbReference>